<organism evidence="2 3">
    <name type="scientific">Brassica campestris</name>
    <name type="common">Field mustard</name>
    <dbReference type="NCBI Taxonomy" id="3711"/>
    <lineage>
        <taxon>Eukaryota</taxon>
        <taxon>Viridiplantae</taxon>
        <taxon>Streptophyta</taxon>
        <taxon>Embryophyta</taxon>
        <taxon>Tracheophyta</taxon>
        <taxon>Spermatophyta</taxon>
        <taxon>Magnoliopsida</taxon>
        <taxon>eudicotyledons</taxon>
        <taxon>Gunneridae</taxon>
        <taxon>Pentapetalae</taxon>
        <taxon>rosids</taxon>
        <taxon>malvids</taxon>
        <taxon>Brassicales</taxon>
        <taxon>Brassicaceae</taxon>
        <taxon>Brassiceae</taxon>
        <taxon>Brassica</taxon>
    </lineage>
</organism>
<name>A0A397XZG3_BRACM</name>
<reference evidence="2 3" key="1">
    <citation type="submission" date="2018-06" db="EMBL/GenBank/DDBJ databases">
        <title>WGS assembly of Brassica rapa FPsc.</title>
        <authorList>
            <person name="Bowman J."/>
            <person name="Kohchi T."/>
            <person name="Yamato K."/>
            <person name="Jenkins J."/>
            <person name="Shu S."/>
            <person name="Ishizaki K."/>
            <person name="Yamaoka S."/>
            <person name="Nishihama R."/>
            <person name="Nakamura Y."/>
            <person name="Berger F."/>
            <person name="Adam C."/>
            <person name="Aki S."/>
            <person name="Althoff F."/>
            <person name="Araki T."/>
            <person name="Arteaga-Vazquez M."/>
            <person name="Balasubrmanian S."/>
            <person name="Bauer D."/>
            <person name="Boehm C."/>
            <person name="Briginshaw L."/>
            <person name="Caballero-Perez J."/>
            <person name="Catarino B."/>
            <person name="Chen F."/>
            <person name="Chiyoda S."/>
            <person name="Chovatia M."/>
            <person name="Davies K."/>
            <person name="Delmans M."/>
            <person name="Demura T."/>
            <person name="Dierschke T."/>
            <person name="Dolan L."/>
            <person name="Dorantes-Acosta A."/>
            <person name="Eklund D."/>
            <person name="Florent S."/>
            <person name="Flores-Sandoval E."/>
            <person name="Fujiyama A."/>
            <person name="Fukuzawa H."/>
            <person name="Galik B."/>
            <person name="Grimanelli D."/>
            <person name="Grimwood J."/>
            <person name="Grossniklaus U."/>
            <person name="Hamada T."/>
            <person name="Haseloff J."/>
            <person name="Hetherington A."/>
            <person name="Higo A."/>
            <person name="Hirakawa Y."/>
            <person name="Hundley H."/>
            <person name="Ikeda Y."/>
            <person name="Inoue K."/>
            <person name="Inoue S."/>
            <person name="Ishida S."/>
            <person name="Jia Q."/>
            <person name="Kakita M."/>
            <person name="Kanazawa T."/>
            <person name="Kawai Y."/>
            <person name="Kawashima T."/>
            <person name="Kennedy M."/>
            <person name="Kinose K."/>
            <person name="Kinoshita T."/>
            <person name="Kohara Y."/>
            <person name="Koide E."/>
            <person name="Komatsu K."/>
            <person name="Kopischke S."/>
            <person name="Kubo M."/>
            <person name="Kyozuka J."/>
            <person name="Lagercrantz U."/>
            <person name="Lin S."/>
            <person name="Lindquist E."/>
            <person name="Lipzen A."/>
            <person name="Lu C."/>
            <person name="Luna E."/>
            <person name="Martienssen R."/>
            <person name="Minamino N."/>
            <person name="Mizutani M."/>
            <person name="Mizutani M."/>
            <person name="Mochizuki N."/>
            <person name="Monte I."/>
            <person name="Mosher R."/>
            <person name="Nagasaki H."/>
            <person name="Nakagami H."/>
            <person name="Naramoto S."/>
            <person name="Nishitani K."/>
            <person name="Ohtani M."/>
            <person name="Okamoto T."/>
            <person name="Okumura M."/>
            <person name="Phillips J."/>
            <person name="Pollak B."/>
            <person name="Reinders A."/>
            <person name="Roevekamp M."/>
            <person name="Sano R."/>
            <person name="Sawa S."/>
            <person name="Schmid M."/>
            <person name="Shirakawa M."/>
            <person name="Solano R."/>
            <person name="Spunde A."/>
            <person name="Suetsugu N."/>
            <person name="Sugano S."/>
            <person name="Sugiyama A."/>
            <person name="Sun R."/>
            <person name="Suzuki Y."/>
            <person name="Takenaka M."/>
            <person name="Takezawa D."/>
            <person name="Tomogane H."/>
            <person name="Tsuzuki M."/>
            <person name="Ueda T."/>
            <person name="Umeda M."/>
            <person name="Ward J."/>
            <person name="Watanabe Y."/>
            <person name="Yazaki K."/>
            <person name="Yokoyama R."/>
            <person name="Yoshitake Y."/>
            <person name="Yotsui I."/>
            <person name="Zachgo S."/>
            <person name="Schmutz J."/>
        </authorList>
    </citation>
    <scope>NUCLEOTIDE SEQUENCE [LARGE SCALE GENOMIC DNA]</scope>
    <source>
        <strain evidence="3">cv. B-3</strain>
    </source>
</reference>
<feature type="region of interest" description="Disordered" evidence="1">
    <location>
        <begin position="1"/>
        <end position="46"/>
    </location>
</feature>
<dbReference type="AlphaFoldDB" id="A0A397XZG3"/>
<protein>
    <submittedName>
        <fullName evidence="2">Uncharacterized protein</fullName>
    </submittedName>
</protein>
<proteinExistence type="predicted"/>
<evidence type="ECO:0000313" key="2">
    <source>
        <dbReference type="EMBL" id="RID46745.1"/>
    </source>
</evidence>
<evidence type="ECO:0000256" key="1">
    <source>
        <dbReference type="SAM" id="MobiDB-lite"/>
    </source>
</evidence>
<dbReference type="EMBL" id="CM010636">
    <property type="protein sequence ID" value="RID46745.1"/>
    <property type="molecule type" value="Genomic_DNA"/>
</dbReference>
<evidence type="ECO:0000313" key="3">
    <source>
        <dbReference type="Proteomes" id="UP000264353"/>
    </source>
</evidence>
<gene>
    <name evidence="2" type="ORF">BRARA_I03387</name>
</gene>
<accession>A0A397XZG3</accession>
<sequence>MARRWRRAPGERQSGKPAPTGNPAARTARRSGGKENENSASALANSASVRPGWTWILEVCKCEITWWARDEKDTRLFLTLGVVGAEARAERRRRPAACDGRRPVILRSTSTIFVFFFFGKRK</sequence>
<dbReference type="Proteomes" id="UP000264353">
    <property type="component" value="Chromosome A9"/>
</dbReference>